<protein>
    <submittedName>
        <fullName evidence="2">Uncharacterized protein</fullName>
    </submittedName>
</protein>
<feature type="compositionally biased region" description="Low complexity" evidence="1">
    <location>
        <begin position="1"/>
        <end position="15"/>
    </location>
</feature>
<feature type="region of interest" description="Disordered" evidence="1">
    <location>
        <begin position="409"/>
        <end position="433"/>
    </location>
</feature>
<gene>
    <name evidence="2" type="ORF">QC761_700730</name>
</gene>
<feature type="region of interest" description="Disordered" evidence="1">
    <location>
        <begin position="363"/>
        <end position="383"/>
    </location>
</feature>
<feature type="region of interest" description="Disordered" evidence="1">
    <location>
        <begin position="967"/>
        <end position="997"/>
    </location>
</feature>
<sequence length="1033" mass="113652">MPLNNTTKQAAAATTEVETPKDSPTSTTNAQSPLVDTSPAPTTTASRRSSSSDGYIYPDSPTLGATRSSGTAGSTGTNDDTEEDNDKGPWGVPKVHESVGMATPVGQVYPLRRSSRFATAPRTQFKASRTPHGLPFSSSCTPVEKDLEELYITDECIMSSQEEYHSPHQPRLEAGILPEPPPDSSFISDYQDYTFMRRAQSRGLFGMMETITEYSEESESIHCGKEKDGEDEVAVHPPPLAHSYSSITATTNVSRPSTRRGREEEPREPLDKSEPEPLALEDRLNMQAYVRAMVIYGGGAPERTSSIPQHIRSAPDDGSIGSLASMLTASDASLSTGISTNLTTQESAVSARLRQELDLMSSARGAPAGPGSRPATAIGNTGLPGIDTSNPFAFLAPRSSSLVSTSTITAFKPEPKPEAILEPTSDTEGEKRVPKDYLEGQWNVTPAFPDESILHFLQEPSKAKEGRSSNTPSSSSSNATERSTSTVKLSSLKEDGGPEGIETKWGSEETPKPEQPPVLSSALQDNVRRWYLEEVMFTRIIAKASVSIRSMPDMSYMLVPETVRAQIRRLGEPLIQFGYEIQRYCLEYIEGYDLAWVILQWQQGQEGRDDTPEGNTKRCQRDSAIDMCDPRGSPDWSHAGNSQSRARVSTTRLPAQLQLPPVEETPRPEKLPNVQGCDDVPSNDTPSLEADARSNTPSPTASSEDTHASTTPSSPGPPLKPRPRPLTDEEEDQLVRAINAVVTELTHLRDDLDEIHDHLAKIKVSRLPTAENTEETKQSFHKLYIELVPRIPTQMDNLLALMDEKTKVIATILDGGPEGNPTIRDIHTIPEMTMAGGLGLTSNPSSPITSPFVSPPLVSPSLSPCPVALHERGENPPPTTRLKTHLHHLLHTSQKTYPFRLAFAHAHLYTLRKLYHWPRLDPFTYRSLSSLESRLERLRKQDRVNDGAGHLCAMSHSVLRMAHGIQNRHRPQQLDPGKGGQRDSNRKDSRRKGGWIGQHEWEVSRSYRREGEGVVVSVTDLDKDVERKRSVRK</sequence>
<dbReference type="GeneID" id="87901143"/>
<feature type="compositionally biased region" description="Polar residues" evidence="1">
    <location>
        <begin position="22"/>
        <end position="35"/>
    </location>
</feature>
<accession>A0ABR0FB13</accession>
<feature type="compositionally biased region" description="Basic and acidic residues" evidence="1">
    <location>
        <begin position="491"/>
        <end position="512"/>
    </location>
</feature>
<dbReference type="RefSeq" id="XP_062728883.1">
    <property type="nucleotide sequence ID" value="XM_062881661.1"/>
</dbReference>
<feature type="compositionally biased region" description="Low complexity" evidence="1">
    <location>
        <begin position="64"/>
        <end position="78"/>
    </location>
</feature>
<feature type="compositionally biased region" description="Basic and acidic residues" evidence="1">
    <location>
        <begin position="219"/>
        <end position="228"/>
    </location>
</feature>
<feature type="compositionally biased region" description="Basic and acidic residues" evidence="1">
    <location>
        <begin position="260"/>
        <end position="279"/>
    </location>
</feature>
<feature type="compositionally biased region" description="Polar residues" evidence="1">
    <location>
        <begin position="639"/>
        <end position="653"/>
    </location>
</feature>
<feature type="region of interest" description="Disordered" evidence="1">
    <location>
        <begin position="460"/>
        <end position="519"/>
    </location>
</feature>
<reference evidence="2 3" key="1">
    <citation type="journal article" date="2023" name="bioRxiv">
        <title>High-quality genome assemblies of four members of thePodospora anserinaspecies complex.</title>
        <authorList>
            <person name="Ament-Velasquez S.L."/>
            <person name="Vogan A.A."/>
            <person name="Wallerman O."/>
            <person name="Hartmann F."/>
            <person name="Gautier V."/>
            <person name="Silar P."/>
            <person name="Giraud T."/>
            <person name="Johannesson H."/>
        </authorList>
    </citation>
    <scope>NUCLEOTIDE SEQUENCE [LARGE SCALE GENOMIC DNA]</scope>
    <source>
        <strain evidence="2 3">CBS 112042</strain>
    </source>
</reference>
<proteinExistence type="predicted"/>
<evidence type="ECO:0000313" key="3">
    <source>
        <dbReference type="Proteomes" id="UP001322138"/>
    </source>
</evidence>
<name>A0ABR0FB13_9PEZI</name>
<feature type="compositionally biased region" description="Basic and acidic residues" evidence="1">
    <location>
        <begin position="606"/>
        <end position="624"/>
    </location>
</feature>
<feature type="compositionally biased region" description="Polar residues" evidence="1">
    <location>
        <begin position="693"/>
        <end position="703"/>
    </location>
</feature>
<dbReference type="EMBL" id="JAFFGZ010000009">
    <property type="protein sequence ID" value="KAK4639907.1"/>
    <property type="molecule type" value="Genomic_DNA"/>
</dbReference>
<comment type="caution">
    <text evidence="2">The sequence shown here is derived from an EMBL/GenBank/DDBJ whole genome shotgun (WGS) entry which is preliminary data.</text>
</comment>
<feature type="compositionally biased region" description="Polar residues" evidence="1">
    <location>
        <begin position="243"/>
        <end position="256"/>
    </location>
</feature>
<feature type="region of interest" description="Disordered" evidence="1">
    <location>
        <begin position="216"/>
        <end position="279"/>
    </location>
</feature>
<feature type="region of interest" description="Disordered" evidence="1">
    <location>
        <begin position="1"/>
        <end position="103"/>
    </location>
</feature>
<evidence type="ECO:0000313" key="2">
    <source>
        <dbReference type="EMBL" id="KAK4639907.1"/>
    </source>
</evidence>
<keyword evidence="3" id="KW-1185">Reference proteome</keyword>
<dbReference type="Proteomes" id="UP001322138">
    <property type="component" value="Unassembled WGS sequence"/>
</dbReference>
<evidence type="ECO:0000256" key="1">
    <source>
        <dbReference type="SAM" id="MobiDB-lite"/>
    </source>
</evidence>
<feature type="compositionally biased region" description="Low complexity" evidence="1">
    <location>
        <begin position="468"/>
        <end position="486"/>
    </location>
</feature>
<organism evidence="2 3">
    <name type="scientific">Podospora bellae-mahoneyi</name>
    <dbReference type="NCBI Taxonomy" id="2093777"/>
    <lineage>
        <taxon>Eukaryota</taxon>
        <taxon>Fungi</taxon>
        <taxon>Dikarya</taxon>
        <taxon>Ascomycota</taxon>
        <taxon>Pezizomycotina</taxon>
        <taxon>Sordariomycetes</taxon>
        <taxon>Sordariomycetidae</taxon>
        <taxon>Sordariales</taxon>
        <taxon>Podosporaceae</taxon>
        <taxon>Podospora</taxon>
    </lineage>
</organism>
<feature type="region of interest" description="Disordered" evidence="1">
    <location>
        <begin position="605"/>
        <end position="730"/>
    </location>
</feature>
<feature type="compositionally biased region" description="Low complexity" evidence="1">
    <location>
        <begin position="37"/>
        <end position="52"/>
    </location>
</feature>